<sequence length="343" mass="39279">MYKGQSKTEEREGFSRTRRPGGGHLGHSGGWKDIEGNHTHSAIHIPIQHKPQHRGLEGYGSSSLASPTPQRPLSMENGQQEVQPSIPLGRTWGKFPEDMSQRYRLQRPYGNNQRLESHQKIQTPGGEGKQNKGESSHYPSYRRTTDPNKAYSDSFSLTRIPGSFQEKTRIQGQKQDLFQPKAERVRPNDPEGVGFGERTTQEPEIVVHTSRISSPINRNITPTHIEHNFVTPESNLNSDSLWLQMSQFSEKTQKKFLELQASHVRMKILTASMEKIVKTLQEGHSQFIKASEETNKRLNQVFEEQHHSKRDRDCLDQHINKLFNVSHNMNHQPQGAVMDNPYH</sequence>
<dbReference type="AlphaFoldDB" id="A0A9Q3J2V1"/>
<gene>
    <name evidence="2" type="ORF">O181_094278</name>
</gene>
<evidence type="ECO:0000313" key="3">
    <source>
        <dbReference type="Proteomes" id="UP000765509"/>
    </source>
</evidence>
<evidence type="ECO:0000256" key="1">
    <source>
        <dbReference type="SAM" id="MobiDB-lite"/>
    </source>
</evidence>
<name>A0A9Q3J2V1_9BASI</name>
<dbReference type="EMBL" id="AVOT02061287">
    <property type="protein sequence ID" value="MBW0554563.1"/>
    <property type="molecule type" value="Genomic_DNA"/>
</dbReference>
<proteinExistence type="predicted"/>
<accession>A0A9Q3J2V1</accession>
<feature type="region of interest" description="Disordered" evidence="1">
    <location>
        <begin position="1"/>
        <end position="36"/>
    </location>
</feature>
<reference evidence="2" key="1">
    <citation type="submission" date="2021-03" db="EMBL/GenBank/DDBJ databases">
        <title>Draft genome sequence of rust myrtle Austropuccinia psidii MF-1, a brazilian biotype.</title>
        <authorList>
            <person name="Quecine M.C."/>
            <person name="Pachon D.M.R."/>
            <person name="Bonatelli M.L."/>
            <person name="Correr F.H."/>
            <person name="Franceschini L.M."/>
            <person name="Leite T.F."/>
            <person name="Margarido G.R.A."/>
            <person name="Almeida C.A."/>
            <person name="Ferrarezi J.A."/>
            <person name="Labate C.A."/>
        </authorList>
    </citation>
    <scope>NUCLEOTIDE SEQUENCE</scope>
    <source>
        <strain evidence="2">MF-1</strain>
    </source>
</reference>
<organism evidence="2 3">
    <name type="scientific">Austropuccinia psidii MF-1</name>
    <dbReference type="NCBI Taxonomy" id="1389203"/>
    <lineage>
        <taxon>Eukaryota</taxon>
        <taxon>Fungi</taxon>
        <taxon>Dikarya</taxon>
        <taxon>Basidiomycota</taxon>
        <taxon>Pucciniomycotina</taxon>
        <taxon>Pucciniomycetes</taxon>
        <taxon>Pucciniales</taxon>
        <taxon>Sphaerophragmiaceae</taxon>
        <taxon>Austropuccinia</taxon>
    </lineage>
</organism>
<feature type="region of interest" description="Disordered" evidence="1">
    <location>
        <begin position="52"/>
        <end position="94"/>
    </location>
</feature>
<evidence type="ECO:0000313" key="2">
    <source>
        <dbReference type="EMBL" id="MBW0554563.1"/>
    </source>
</evidence>
<feature type="region of interest" description="Disordered" evidence="1">
    <location>
        <begin position="107"/>
        <end position="155"/>
    </location>
</feature>
<comment type="caution">
    <text evidence="2">The sequence shown here is derived from an EMBL/GenBank/DDBJ whole genome shotgun (WGS) entry which is preliminary data.</text>
</comment>
<protein>
    <submittedName>
        <fullName evidence="2">Uncharacterized protein</fullName>
    </submittedName>
</protein>
<feature type="compositionally biased region" description="Basic and acidic residues" evidence="1">
    <location>
        <begin position="1"/>
        <end position="15"/>
    </location>
</feature>
<keyword evidence="3" id="KW-1185">Reference proteome</keyword>
<dbReference type="Proteomes" id="UP000765509">
    <property type="component" value="Unassembled WGS sequence"/>
</dbReference>